<evidence type="ECO:0000313" key="1">
    <source>
        <dbReference type="EMBL" id="KLU99251.1"/>
    </source>
</evidence>
<dbReference type="InterPro" id="IPR005501">
    <property type="entry name" value="LamB/YcsF/PxpA-like"/>
</dbReference>
<proteinExistence type="predicted"/>
<feature type="non-terminal residue" evidence="1">
    <location>
        <position position="102"/>
    </location>
</feature>
<dbReference type="InterPro" id="IPR011330">
    <property type="entry name" value="Glyco_hydro/deAcase_b/a-brl"/>
</dbReference>
<accession>A0A0J1JCF0</accession>
<dbReference type="EMBL" id="LDOU01000110">
    <property type="protein sequence ID" value="KLU99251.1"/>
    <property type="molecule type" value="Genomic_DNA"/>
</dbReference>
<comment type="caution">
    <text evidence="1">The sequence shown here is derived from an EMBL/GenBank/DDBJ whole genome shotgun (WGS) entry which is preliminary data.</text>
</comment>
<evidence type="ECO:0000313" key="2">
    <source>
        <dbReference type="Proteomes" id="UP000035909"/>
    </source>
</evidence>
<dbReference type="Pfam" id="PF03746">
    <property type="entry name" value="LamB_YcsF"/>
    <property type="match status" value="1"/>
</dbReference>
<dbReference type="Gene3D" id="3.20.20.370">
    <property type="entry name" value="Glycoside hydrolase/deacetylase"/>
    <property type="match status" value="1"/>
</dbReference>
<dbReference type="SUPFAM" id="SSF88713">
    <property type="entry name" value="Glycoside hydrolase/deacetylase"/>
    <property type="match status" value="1"/>
</dbReference>
<dbReference type="AlphaFoldDB" id="A0A0J1JCF0"/>
<dbReference type="RefSeq" id="WP_047887948.1">
    <property type="nucleotide sequence ID" value="NZ_LDOU01000110.1"/>
</dbReference>
<dbReference type="PANTHER" id="PTHR30292:SF0">
    <property type="entry name" value="5-OXOPROLINASE SUBUNIT A"/>
    <property type="match status" value="1"/>
</dbReference>
<dbReference type="PANTHER" id="PTHR30292">
    <property type="entry name" value="UNCHARACTERIZED PROTEIN YBGL-RELATED"/>
    <property type="match status" value="1"/>
</dbReference>
<dbReference type="PATRIC" id="fig|320778.3.peg.5323"/>
<name>A0A0J1JCF0_9GAMM</name>
<feature type="non-terminal residue" evidence="1">
    <location>
        <position position="1"/>
    </location>
</feature>
<gene>
    <name evidence="1" type="ORF">ABT57_24910</name>
</gene>
<organism evidence="1 2">
    <name type="scientific">Photobacterium ganghwense</name>
    <dbReference type="NCBI Taxonomy" id="320778"/>
    <lineage>
        <taxon>Bacteria</taxon>
        <taxon>Pseudomonadati</taxon>
        <taxon>Pseudomonadota</taxon>
        <taxon>Gammaproteobacteria</taxon>
        <taxon>Vibrionales</taxon>
        <taxon>Vibrionaceae</taxon>
        <taxon>Photobacterium</taxon>
    </lineage>
</organism>
<reference evidence="1 2" key="1">
    <citation type="submission" date="2015-05" db="EMBL/GenBank/DDBJ databases">
        <title>Photobacterium galathea sp. nov.</title>
        <authorList>
            <person name="Machado H."/>
            <person name="Gram L."/>
        </authorList>
    </citation>
    <scope>NUCLEOTIDE SEQUENCE [LARGE SCALE GENOMIC DNA]</scope>
    <source>
        <strain evidence="1 2">DSM 22954</strain>
    </source>
</reference>
<dbReference type="GO" id="GO:0005975">
    <property type="term" value="P:carbohydrate metabolic process"/>
    <property type="evidence" value="ECO:0007669"/>
    <property type="project" value="InterPro"/>
</dbReference>
<sequence length="102" mass="11411">NDEVCITLVEAMSKVAPSLPLVVMAVPNHEKYRALAADYGIQLWFETFVSRDYYQDGRLVPRNVPGSSNHEPTQIRSQARQMIGERSVTTLDGQVIPLHADT</sequence>
<dbReference type="Proteomes" id="UP000035909">
    <property type="component" value="Unassembled WGS sequence"/>
</dbReference>
<protein>
    <submittedName>
        <fullName evidence="1">Uncharacterized protein</fullName>
    </submittedName>
</protein>
<keyword evidence="2" id="KW-1185">Reference proteome</keyword>
<dbReference type="STRING" id="320778.ABT57_24910"/>